<dbReference type="PANTHER" id="PTHR43861">
    <property type="entry name" value="TRANS-ACONITATE 2-METHYLTRANSFERASE-RELATED"/>
    <property type="match status" value="1"/>
</dbReference>
<dbReference type="InterPro" id="IPR029063">
    <property type="entry name" value="SAM-dependent_MTases_sf"/>
</dbReference>
<dbReference type="Gene3D" id="3.40.50.150">
    <property type="entry name" value="Vaccinia Virus protein VP39"/>
    <property type="match status" value="1"/>
</dbReference>
<evidence type="ECO:0000259" key="2">
    <source>
        <dbReference type="Pfam" id="PF13649"/>
    </source>
</evidence>
<name>A0A101I214_UNCT6</name>
<feature type="domain" description="Methyltransferase" evidence="2">
    <location>
        <begin position="93"/>
        <end position="186"/>
    </location>
</feature>
<protein>
    <recommendedName>
        <fullName evidence="2">Methyltransferase domain-containing protein</fullName>
    </recommendedName>
</protein>
<dbReference type="CDD" id="cd02440">
    <property type="entry name" value="AdoMet_MTases"/>
    <property type="match status" value="1"/>
</dbReference>
<dbReference type="SUPFAM" id="SSF53335">
    <property type="entry name" value="S-adenosyl-L-methionine-dependent methyltransferases"/>
    <property type="match status" value="1"/>
</dbReference>
<evidence type="ECO:0000313" key="4">
    <source>
        <dbReference type="Proteomes" id="UP000053467"/>
    </source>
</evidence>
<dbReference type="Pfam" id="PF13649">
    <property type="entry name" value="Methyltransf_25"/>
    <property type="match status" value="1"/>
</dbReference>
<evidence type="ECO:0000313" key="3">
    <source>
        <dbReference type="EMBL" id="KUK87542.1"/>
    </source>
</evidence>
<dbReference type="GO" id="GO:0016740">
    <property type="term" value="F:transferase activity"/>
    <property type="evidence" value="ECO:0007669"/>
    <property type="project" value="UniProtKB-KW"/>
</dbReference>
<gene>
    <name evidence="3" type="ORF">XE03_0709</name>
</gene>
<dbReference type="AlphaFoldDB" id="A0A101I214"/>
<dbReference type="Proteomes" id="UP000053467">
    <property type="component" value="Unassembled WGS sequence"/>
</dbReference>
<dbReference type="InterPro" id="IPR041698">
    <property type="entry name" value="Methyltransf_25"/>
</dbReference>
<accession>A0A101I214</accession>
<evidence type="ECO:0000256" key="1">
    <source>
        <dbReference type="ARBA" id="ARBA00022679"/>
    </source>
</evidence>
<dbReference type="EMBL" id="LGGX01000004">
    <property type="protein sequence ID" value="KUK87542.1"/>
    <property type="molecule type" value="Genomic_DNA"/>
</dbReference>
<reference evidence="4" key="1">
    <citation type="journal article" date="2015" name="MBio">
        <title>Genome-Resolved Metagenomic Analysis Reveals Roles for Candidate Phyla and Other Microbial Community Members in Biogeochemical Transformations in Oil Reservoirs.</title>
        <authorList>
            <person name="Hu P."/>
            <person name="Tom L."/>
            <person name="Singh A."/>
            <person name="Thomas B.C."/>
            <person name="Baker B.J."/>
            <person name="Piceno Y.M."/>
            <person name="Andersen G.L."/>
            <person name="Banfield J.F."/>
        </authorList>
    </citation>
    <scope>NUCLEOTIDE SEQUENCE [LARGE SCALE GENOMIC DNA]</scope>
</reference>
<organism evidence="3 4">
    <name type="scientific">candidate division TA06 bacterium 34_109</name>
    <dbReference type="NCBI Taxonomy" id="1635277"/>
    <lineage>
        <taxon>Bacteria</taxon>
        <taxon>Bacteria division TA06</taxon>
    </lineage>
</organism>
<sequence length="316" mass="37724">MKKLLNKIYKKIKKETLPKKLKKNFINVDEEKLEKFKTLLEEEFFKGWREKDKFSEKTFEKDLKTQLYLRLHGNRYNYIPWIDKTVKLKNSNILEIGCGTGSSTVALAEQGAFVTGIDIDESSINIAKERMKIYGLKADFLVGNCLEIFEQVKDRRFDAIIFYASLEHMLYEERIESLKKYFSILSDNSFLIIVETPNRLWYLDEHTSLLPFFNWLPDRLAFDYSKFSQRSNFKELYKEFSDEKFIHFLRRGRGVSFHEFEIALNSKVEKINVVSYLKQFLVPFSVEHKYFDILKKIYPKISEGFFFPFLNLIIKK</sequence>
<comment type="caution">
    <text evidence="3">The sequence shown here is derived from an EMBL/GenBank/DDBJ whole genome shotgun (WGS) entry which is preliminary data.</text>
</comment>
<proteinExistence type="predicted"/>
<keyword evidence="1" id="KW-0808">Transferase</keyword>